<dbReference type="EMBL" id="CYGX02000059">
    <property type="protein sequence ID" value="SIT45744.1"/>
    <property type="molecule type" value="Genomic_DNA"/>
</dbReference>
<accession>A0A1N7SEI4</accession>
<dbReference type="STRING" id="1247936.BN2475_590005"/>
<dbReference type="Proteomes" id="UP000187012">
    <property type="component" value="Unassembled WGS sequence"/>
</dbReference>
<proteinExistence type="predicted"/>
<dbReference type="AlphaFoldDB" id="A0A1N7SEI4"/>
<sequence length="89" mass="9647">MCRCCCVSTRRSKSTTTSTAGFCRSCCARCWLLKVSGQANGLDVLQGLRPVEGAADFEARPLVGLFLLWDAWSAGGLLLCEWGDQRAKS</sequence>
<evidence type="ECO:0000313" key="1">
    <source>
        <dbReference type="EMBL" id="SIT45744.1"/>
    </source>
</evidence>
<gene>
    <name evidence="1" type="ORF">BN2475_590005</name>
</gene>
<protein>
    <submittedName>
        <fullName evidence="1">Uncharacterized protein</fullName>
    </submittedName>
</protein>
<keyword evidence="2" id="KW-1185">Reference proteome</keyword>
<evidence type="ECO:0000313" key="2">
    <source>
        <dbReference type="Proteomes" id="UP000187012"/>
    </source>
</evidence>
<organism evidence="1 2">
    <name type="scientific">Paraburkholderia ribeironis</name>
    <dbReference type="NCBI Taxonomy" id="1247936"/>
    <lineage>
        <taxon>Bacteria</taxon>
        <taxon>Pseudomonadati</taxon>
        <taxon>Pseudomonadota</taxon>
        <taxon>Betaproteobacteria</taxon>
        <taxon>Burkholderiales</taxon>
        <taxon>Burkholderiaceae</taxon>
        <taxon>Paraburkholderia</taxon>
    </lineage>
</organism>
<reference evidence="1 2" key="1">
    <citation type="submission" date="2016-12" db="EMBL/GenBank/DDBJ databases">
        <authorList>
            <person name="Song W.-J."/>
            <person name="Kurnit D.M."/>
        </authorList>
    </citation>
    <scope>NUCLEOTIDE SEQUENCE [LARGE SCALE GENOMIC DNA]</scope>
    <source>
        <strain evidence="1 2">STM7296</strain>
    </source>
</reference>
<name>A0A1N7SEI4_9BURK</name>